<organism evidence="1 2">
    <name type="scientific">Candidatus Intestinimonas merdavium</name>
    <dbReference type="NCBI Taxonomy" id="2838622"/>
    <lineage>
        <taxon>Bacteria</taxon>
        <taxon>Bacillati</taxon>
        <taxon>Bacillota</taxon>
        <taxon>Clostridia</taxon>
        <taxon>Eubacteriales</taxon>
        <taxon>Intestinimonas</taxon>
    </lineage>
</organism>
<sequence>MFVPDTSFKAGDWQDFQRARDQAISWLRSHRYQVEDAQKLCWGPAFGLDPEPISYRDTDGVSWYNAAIEDEPTYQLARIHARA</sequence>
<comment type="caution">
    <text evidence="1">The sequence shown here is derived from an EMBL/GenBank/DDBJ whole genome shotgun (WGS) entry which is preliminary data.</text>
</comment>
<dbReference type="AlphaFoldDB" id="A0A9D1Z4Z6"/>
<protein>
    <submittedName>
        <fullName evidence="1">Uncharacterized protein</fullName>
    </submittedName>
</protein>
<dbReference type="EMBL" id="DXCX01000084">
    <property type="protein sequence ID" value="HIY73907.1"/>
    <property type="molecule type" value="Genomic_DNA"/>
</dbReference>
<gene>
    <name evidence="1" type="ORF">H9826_08040</name>
</gene>
<accession>A0A9D1Z4Z6</accession>
<proteinExistence type="predicted"/>
<reference evidence="1" key="1">
    <citation type="journal article" date="2021" name="PeerJ">
        <title>Extensive microbial diversity within the chicken gut microbiome revealed by metagenomics and culture.</title>
        <authorList>
            <person name="Gilroy R."/>
            <person name="Ravi A."/>
            <person name="Getino M."/>
            <person name="Pursley I."/>
            <person name="Horton D.L."/>
            <person name="Alikhan N.F."/>
            <person name="Baker D."/>
            <person name="Gharbi K."/>
            <person name="Hall N."/>
            <person name="Watson M."/>
            <person name="Adriaenssens E.M."/>
            <person name="Foster-Nyarko E."/>
            <person name="Jarju S."/>
            <person name="Secka A."/>
            <person name="Antonio M."/>
            <person name="Oren A."/>
            <person name="Chaudhuri R.R."/>
            <person name="La Ragione R."/>
            <person name="Hildebrand F."/>
            <person name="Pallen M.J."/>
        </authorList>
    </citation>
    <scope>NUCLEOTIDE SEQUENCE</scope>
    <source>
        <strain evidence="1">CHK33-7979</strain>
    </source>
</reference>
<reference evidence="1" key="2">
    <citation type="submission" date="2021-04" db="EMBL/GenBank/DDBJ databases">
        <authorList>
            <person name="Gilroy R."/>
        </authorList>
    </citation>
    <scope>NUCLEOTIDE SEQUENCE</scope>
    <source>
        <strain evidence="1">CHK33-7979</strain>
    </source>
</reference>
<name>A0A9D1Z4Z6_9FIRM</name>
<evidence type="ECO:0000313" key="1">
    <source>
        <dbReference type="EMBL" id="HIY73907.1"/>
    </source>
</evidence>
<evidence type="ECO:0000313" key="2">
    <source>
        <dbReference type="Proteomes" id="UP000886824"/>
    </source>
</evidence>
<dbReference type="Proteomes" id="UP000886824">
    <property type="component" value="Unassembled WGS sequence"/>
</dbReference>